<dbReference type="Gene3D" id="3.40.30.10">
    <property type="entry name" value="Glutaredoxin"/>
    <property type="match status" value="1"/>
</dbReference>
<dbReference type="InterPro" id="IPR012336">
    <property type="entry name" value="Thioredoxin-like_fold"/>
</dbReference>
<organism evidence="2 3">
    <name type="scientific">Streptomyces diacarni</name>
    <dbReference type="NCBI Taxonomy" id="2800381"/>
    <lineage>
        <taxon>Bacteria</taxon>
        <taxon>Bacillati</taxon>
        <taxon>Actinomycetota</taxon>
        <taxon>Actinomycetes</taxon>
        <taxon>Kitasatosporales</taxon>
        <taxon>Streptomycetaceae</taxon>
        <taxon>Streptomyces</taxon>
    </lineage>
</organism>
<dbReference type="InterPro" id="IPR036249">
    <property type="entry name" value="Thioredoxin-like_sf"/>
</dbReference>
<dbReference type="SUPFAM" id="SSF52833">
    <property type="entry name" value="Thioredoxin-like"/>
    <property type="match status" value="1"/>
</dbReference>
<sequence>MIPANTTGEGGTTVVYGADPQAPEPGPPVLDLYLDLRCPYCRAVENALGDTMRQLADAGEFVLHHHFGTFIDAQLGGHGSHRALAALGAAADVGQPQFLTYLHTLYRNQPHEEHDGFAAERMLLGLANDVPRLRSHTFDDAVLDPAYDSWARRVGRVFDASGVAATPTVLFRDRPVAVLDAAGEAVRPEQFTAQIHDATE</sequence>
<protein>
    <recommendedName>
        <fullName evidence="1">Thioredoxin-like fold domain-containing protein</fullName>
    </recommendedName>
</protein>
<evidence type="ECO:0000313" key="3">
    <source>
        <dbReference type="Proteomes" id="UP000252914"/>
    </source>
</evidence>
<feature type="domain" description="Thioredoxin-like fold" evidence="1">
    <location>
        <begin position="27"/>
        <end position="196"/>
    </location>
</feature>
<reference evidence="2 3" key="1">
    <citation type="submission" date="2018-06" db="EMBL/GenBank/DDBJ databases">
        <title>Streptomyces reniochalinae sp. nov. and Streptomyces diacarnus sp. nov. from marine sponges.</title>
        <authorList>
            <person name="Li L."/>
        </authorList>
    </citation>
    <scope>NUCLEOTIDE SEQUENCE [LARGE SCALE GENOMIC DNA]</scope>
    <source>
        <strain evidence="2 3">LHW51701</strain>
    </source>
</reference>
<accession>A0A367ET17</accession>
<name>A0A367ET17_9ACTN</name>
<dbReference type="Proteomes" id="UP000252914">
    <property type="component" value="Unassembled WGS sequence"/>
</dbReference>
<keyword evidence="3" id="KW-1185">Reference proteome</keyword>
<evidence type="ECO:0000313" key="2">
    <source>
        <dbReference type="EMBL" id="RCG21234.1"/>
    </source>
</evidence>
<dbReference type="AlphaFoldDB" id="A0A367ET17"/>
<dbReference type="EMBL" id="QOIN01000046">
    <property type="protein sequence ID" value="RCG21234.1"/>
    <property type="molecule type" value="Genomic_DNA"/>
</dbReference>
<dbReference type="Pfam" id="PF13462">
    <property type="entry name" value="Thioredoxin_4"/>
    <property type="match status" value="1"/>
</dbReference>
<comment type="caution">
    <text evidence="2">The sequence shown here is derived from an EMBL/GenBank/DDBJ whole genome shotgun (WGS) entry which is preliminary data.</text>
</comment>
<proteinExistence type="predicted"/>
<dbReference type="RefSeq" id="WP_114022870.1">
    <property type="nucleotide sequence ID" value="NZ_QOIN01000046.1"/>
</dbReference>
<gene>
    <name evidence="2" type="ORF">DTL70_17380</name>
</gene>
<evidence type="ECO:0000259" key="1">
    <source>
        <dbReference type="Pfam" id="PF13462"/>
    </source>
</evidence>